<reference evidence="2 3" key="1">
    <citation type="submission" date="2019-02" db="EMBL/GenBank/DDBJ databases">
        <title>Draft genome sequences of novel Actinobacteria.</title>
        <authorList>
            <person name="Sahin N."/>
            <person name="Ay H."/>
            <person name="Saygin H."/>
        </authorList>
    </citation>
    <scope>NUCLEOTIDE SEQUENCE [LARGE SCALE GENOMIC DNA]</scope>
    <source>
        <strain evidence="2 3">KC201</strain>
    </source>
</reference>
<dbReference type="EMBL" id="SMJZ01000302">
    <property type="protein sequence ID" value="TDB95968.1"/>
    <property type="molecule type" value="Genomic_DNA"/>
</dbReference>
<dbReference type="InterPro" id="IPR005198">
    <property type="entry name" value="Glyco_hydro_76"/>
</dbReference>
<organism evidence="2 3">
    <name type="scientific">Nonomuraea longispora</name>
    <dbReference type="NCBI Taxonomy" id="1848320"/>
    <lineage>
        <taxon>Bacteria</taxon>
        <taxon>Bacillati</taxon>
        <taxon>Actinomycetota</taxon>
        <taxon>Actinomycetes</taxon>
        <taxon>Streptosporangiales</taxon>
        <taxon>Streptosporangiaceae</taxon>
        <taxon>Nonomuraea</taxon>
    </lineage>
</organism>
<dbReference type="GO" id="GO:0005975">
    <property type="term" value="P:carbohydrate metabolic process"/>
    <property type="evidence" value="ECO:0007669"/>
    <property type="project" value="InterPro"/>
</dbReference>
<name>A0A4R4MJG9_9ACTN</name>
<dbReference type="PIRSF" id="PIRSF021505">
    <property type="entry name" value="O_gly_hdrol"/>
    <property type="match status" value="1"/>
</dbReference>
<dbReference type="Pfam" id="PF03663">
    <property type="entry name" value="Glyco_hydro_76"/>
    <property type="match status" value="1"/>
</dbReference>
<dbReference type="Gene3D" id="1.50.10.20">
    <property type="match status" value="1"/>
</dbReference>
<dbReference type="OrthoDB" id="2505409at2"/>
<dbReference type="InterPro" id="IPR053169">
    <property type="entry name" value="MUG_Protein"/>
</dbReference>
<evidence type="ECO:0000313" key="2">
    <source>
        <dbReference type="EMBL" id="TDB95968.1"/>
    </source>
</evidence>
<keyword evidence="2" id="KW-0378">Hydrolase</keyword>
<dbReference type="InterPro" id="IPR008928">
    <property type="entry name" value="6-hairpin_glycosidase_sf"/>
</dbReference>
<evidence type="ECO:0000256" key="1">
    <source>
        <dbReference type="SAM" id="MobiDB-lite"/>
    </source>
</evidence>
<dbReference type="AlphaFoldDB" id="A0A4R4MJG9"/>
<dbReference type="GO" id="GO:0016787">
    <property type="term" value="F:hydrolase activity"/>
    <property type="evidence" value="ECO:0007669"/>
    <property type="project" value="UniProtKB-KW"/>
</dbReference>
<dbReference type="Proteomes" id="UP000295157">
    <property type="component" value="Unassembled WGS sequence"/>
</dbReference>
<sequence length="384" mass="43019">MPSPQITAQPTDHGPAHRSRPTHATTNGERLVLPEPDSRTLWNDRADVAQRSLDHYFAAPGGQLFDNWHPLGPGDNDVFNYWWLAHALDARVDAYERTSDQAWLDRAMEVHDNILARNDGSLFNDYFDDMLWFGLAILRLADARDDDDLRAEAARIWRHVLDNGWNEHEGGGIAWRVPQPYYKNTPANGPFVVLSARLHRHTGDPEQLAWGRRAMDWLERVLVRPDGFVHDGINRQQDHAIDEQWRFTYNQGLYIGACVELARTLGEDDYLRRATRTARTAFAELASGGVFADEGGGGDEGLFKGVFYRYARLLVDAADVPDLRGFMLASTERLWKSCERDGMILAGPVWTRAADGRVPLSAQLSAVMATEACAALVSSPVAPS</sequence>
<proteinExistence type="predicted"/>
<dbReference type="InterPro" id="IPR014512">
    <property type="entry name" value="O_gly_hydro"/>
</dbReference>
<comment type="caution">
    <text evidence="2">The sequence shown here is derived from an EMBL/GenBank/DDBJ whole genome shotgun (WGS) entry which is preliminary data.</text>
</comment>
<keyword evidence="3" id="KW-1185">Reference proteome</keyword>
<feature type="compositionally biased region" description="Polar residues" evidence="1">
    <location>
        <begin position="1"/>
        <end position="10"/>
    </location>
</feature>
<protein>
    <submittedName>
        <fullName evidence="2">Glycoside hydrolase</fullName>
    </submittedName>
</protein>
<dbReference type="SUPFAM" id="SSF48208">
    <property type="entry name" value="Six-hairpin glycosidases"/>
    <property type="match status" value="1"/>
</dbReference>
<accession>A0A4R4MJG9</accession>
<evidence type="ECO:0000313" key="3">
    <source>
        <dbReference type="Proteomes" id="UP000295157"/>
    </source>
</evidence>
<feature type="region of interest" description="Disordered" evidence="1">
    <location>
        <begin position="1"/>
        <end position="30"/>
    </location>
</feature>
<gene>
    <name evidence="2" type="ORF">E1267_41345</name>
</gene>
<dbReference type="PANTHER" id="PTHR47791">
    <property type="entry name" value="MEIOTICALLY UP-REGULATED GENE 191 PROTEIN"/>
    <property type="match status" value="1"/>
</dbReference>
<dbReference type="PANTHER" id="PTHR47791:SF3">
    <property type="entry name" value="MEIOTICALLY UP-REGULATED GENE 191 PROTEIN"/>
    <property type="match status" value="1"/>
</dbReference>